<keyword evidence="1" id="KW-0812">Transmembrane</keyword>
<dbReference type="AlphaFoldDB" id="A0A1C7DQ23"/>
<evidence type="ECO:0000256" key="1">
    <source>
        <dbReference type="SAM" id="Phobius"/>
    </source>
</evidence>
<protein>
    <submittedName>
        <fullName evidence="2">Uncharacterized protein</fullName>
    </submittedName>
</protein>
<feature type="transmembrane region" description="Helical" evidence="1">
    <location>
        <begin position="46"/>
        <end position="63"/>
    </location>
</feature>
<organism evidence="2 3">
    <name type="scientific">Planococcus halocryophilus</name>
    <dbReference type="NCBI Taxonomy" id="1215089"/>
    <lineage>
        <taxon>Bacteria</taxon>
        <taxon>Bacillati</taxon>
        <taxon>Bacillota</taxon>
        <taxon>Bacilli</taxon>
        <taxon>Bacillales</taxon>
        <taxon>Caryophanaceae</taxon>
        <taxon>Planococcus</taxon>
    </lineage>
</organism>
<evidence type="ECO:0000313" key="3">
    <source>
        <dbReference type="Proteomes" id="UP000092687"/>
    </source>
</evidence>
<accession>A0A1C7DQ23</accession>
<keyword evidence="3" id="KW-1185">Reference proteome</keyword>
<proteinExistence type="predicted"/>
<sequence>MFLSIVIVCEVSLFAKLVLFFIGMLIAFLFINSLLTKESISKQAKIALYSPLAVIAFFYFMAFF</sequence>
<dbReference type="EMBL" id="CP016537">
    <property type="protein sequence ID" value="ANU13448.1"/>
    <property type="molecule type" value="Genomic_DNA"/>
</dbReference>
<reference evidence="2" key="1">
    <citation type="submission" date="2016-10" db="EMBL/GenBank/DDBJ databases">
        <authorList>
            <person name="de Groot N.N."/>
        </authorList>
    </citation>
    <scope>NUCLEOTIDE SEQUENCE</scope>
    <source>
        <strain evidence="2">DSM 24743</strain>
    </source>
</reference>
<name>A0A1C7DQ23_9BACL</name>
<dbReference type="Proteomes" id="UP000092687">
    <property type="component" value="Chromosome"/>
</dbReference>
<keyword evidence="1" id="KW-0472">Membrane</keyword>
<evidence type="ECO:0000313" key="2">
    <source>
        <dbReference type="EMBL" id="ANU13448.1"/>
    </source>
</evidence>
<keyword evidence="1" id="KW-1133">Transmembrane helix</keyword>
<gene>
    <name evidence="2" type="ORF">BBI08_06160</name>
</gene>
<feature type="transmembrane region" description="Helical" evidence="1">
    <location>
        <begin position="12"/>
        <end position="34"/>
    </location>
</feature>
<dbReference type="KEGG" id="phc:BBI08_06160"/>